<dbReference type="Proteomes" id="UP001172728">
    <property type="component" value="Unassembled WGS sequence"/>
</dbReference>
<evidence type="ECO:0000313" key="6">
    <source>
        <dbReference type="EMBL" id="MDN4475681.1"/>
    </source>
</evidence>
<dbReference type="Pfam" id="PF17384">
    <property type="entry name" value="DUF150_C"/>
    <property type="match status" value="1"/>
</dbReference>
<reference evidence="6" key="1">
    <citation type="submission" date="2023-06" db="EMBL/GenBank/DDBJ databases">
        <title>Sysu t00192.</title>
        <authorList>
            <person name="Gao L."/>
            <person name="Fang B.-Z."/>
            <person name="Li W.-J."/>
        </authorList>
    </citation>
    <scope>NUCLEOTIDE SEQUENCE</scope>
    <source>
        <strain evidence="6">SYSU T00192</strain>
    </source>
</reference>
<feature type="domain" description="Ribosome maturation factor RimP C-terminal" evidence="5">
    <location>
        <begin position="89"/>
        <end position="148"/>
    </location>
</feature>
<dbReference type="PANTHER" id="PTHR33867:SF1">
    <property type="entry name" value="RIBOSOME MATURATION FACTOR RIMP"/>
    <property type="match status" value="1"/>
</dbReference>
<protein>
    <recommendedName>
        <fullName evidence="3">Ribosome maturation factor RimP</fullName>
    </recommendedName>
</protein>
<accession>A0ABT8G972</accession>
<feature type="domain" description="Ribosome maturation factor RimP N-terminal" evidence="4">
    <location>
        <begin position="12"/>
        <end position="86"/>
    </location>
</feature>
<dbReference type="InterPro" id="IPR003728">
    <property type="entry name" value="Ribosome_maturation_RimP"/>
</dbReference>
<keyword evidence="2 3" id="KW-0690">Ribosome biogenesis</keyword>
<dbReference type="PANTHER" id="PTHR33867">
    <property type="entry name" value="RIBOSOME MATURATION FACTOR RIMP"/>
    <property type="match status" value="1"/>
</dbReference>
<evidence type="ECO:0000259" key="5">
    <source>
        <dbReference type="Pfam" id="PF17384"/>
    </source>
</evidence>
<evidence type="ECO:0000259" key="4">
    <source>
        <dbReference type="Pfam" id="PF02576"/>
    </source>
</evidence>
<evidence type="ECO:0000256" key="1">
    <source>
        <dbReference type="ARBA" id="ARBA00022490"/>
    </source>
</evidence>
<dbReference type="InterPro" id="IPR035956">
    <property type="entry name" value="RimP_N_sf"/>
</dbReference>
<dbReference type="EMBL" id="JAUHPW010000005">
    <property type="protein sequence ID" value="MDN4475681.1"/>
    <property type="molecule type" value="Genomic_DNA"/>
</dbReference>
<keyword evidence="7" id="KW-1185">Reference proteome</keyword>
<dbReference type="SUPFAM" id="SSF75420">
    <property type="entry name" value="YhbC-like, N-terminal domain"/>
    <property type="match status" value="1"/>
</dbReference>
<organism evidence="6 7">
    <name type="scientific">Demequina litoralis</name>
    <dbReference type="NCBI Taxonomy" id="3051660"/>
    <lineage>
        <taxon>Bacteria</taxon>
        <taxon>Bacillati</taxon>
        <taxon>Actinomycetota</taxon>
        <taxon>Actinomycetes</taxon>
        <taxon>Micrococcales</taxon>
        <taxon>Demequinaceae</taxon>
        <taxon>Demequina</taxon>
    </lineage>
</organism>
<evidence type="ECO:0000313" key="7">
    <source>
        <dbReference type="Proteomes" id="UP001172728"/>
    </source>
</evidence>
<dbReference type="RefSeq" id="WP_301132978.1">
    <property type="nucleotide sequence ID" value="NZ_JAUHPW010000005.1"/>
</dbReference>
<keyword evidence="1 3" id="KW-0963">Cytoplasm</keyword>
<sequence>MDITSRIIELAAPEAEAAGLVLEGVDVAAAGKRSRVLVTVDLPETEVGSADLDAVAEASRRIGAVLDEANVPSTPYVLEVSTPGTDRVLTERRHFLRARTRMLALRLTDGTLEGRLTDVDGDELVLDVDGEERRVPLGEVTDGRIVVELKRLGEK</sequence>
<evidence type="ECO:0000256" key="2">
    <source>
        <dbReference type="ARBA" id="ARBA00022517"/>
    </source>
</evidence>
<comment type="function">
    <text evidence="3">Required for maturation of 30S ribosomal subunits.</text>
</comment>
<dbReference type="Gene3D" id="3.30.300.70">
    <property type="entry name" value="RimP-like superfamily, N-terminal"/>
    <property type="match status" value="1"/>
</dbReference>
<dbReference type="InterPro" id="IPR028989">
    <property type="entry name" value="RimP_N"/>
</dbReference>
<proteinExistence type="inferred from homology"/>
<dbReference type="InterPro" id="IPR028998">
    <property type="entry name" value="RimP_C"/>
</dbReference>
<comment type="caution">
    <text evidence="6">The sequence shown here is derived from an EMBL/GenBank/DDBJ whole genome shotgun (WGS) entry which is preliminary data.</text>
</comment>
<dbReference type="HAMAP" id="MF_01077">
    <property type="entry name" value="RimP"/>
    <property type="match status" value="1"/>
</dbReference>
<comment type="similarity">
    <text evidence="3">Belongs to the RimP family.</text>
</comment>
<name>A0ABT8G972_9MICO</name>
<gene>
    <name evidence="3" type="primary">rimP</name>
    <name evidence="6" type="ORF">QQX09_07420</name>
</gene>
<comment type="subcellular location">
    <subcellularLocation>
        <location evidence="3">Cytoplasm</location>
    </subcellularLocation>
</comment>
<dbReference type="Pfam" id="PF02576">
    <property type="entry name" value="RimP_N"/>
    <property type="match status" value="1"/>
</dbReference>
<evidence type="ECO:0000256" key="3">
    <source>
        <dbReference type="HAMAP-Rule" id="MF_01077"/>
    </source>
</evidence>